<keyword evidence="2" id="KW-1185">Reference proteome</keyword>
<dbReference type="Proteomes" id="UP000321820">
    <property type="component" value="Chromosome"/>
</dbReference>
<sequence>MNEALESLKIRPVIDAVYAFDDAQKAYEHLYRGAFGKIVIRVSK</sequence>
<protein>
    <submittedName>
        <fullName evidence="1">Zinc-binding dehydrogenase</fullName>
    </submittedName>
</protein>
<dbReference type="OrthoDB" id="9787435at2"/>
<evidence type="ECO:0000313" key="1">
    <source>
        <dbReference type="EMBL" id="QEE28113.1"/>
    </source>
</evidence>
<reference evidence="1 2" key="1">
    <citation type="submission" date="2019-08" db="EMBL/GenBank/DDBJ databases">
        <title>Complete genome sequence of Terriglobus albidus strain ORNL.</title>
        <authorList>
            <person name="Podar M."/>
        </authorList>
    </citation>
    <scope>NUCLEOTIDE SEQUENCE [LARGE SCALE GENOMIC DNA]</scope>
    <source>
        <strain evidence="1 2">ORNL</strain>
    </source>
</reference>
<proteinExistence type="predicted"/>
<dbReference type="AlphaFoldDB" id="A0A5B9E778"/>
<dbReference type="KEGG" id="talb:FTW19_08985"/>
<name>A0A5B9E778_9BACT</name>
<dbReference type="Pfam" id="PF13602">
    <property type="entry name" value="ADH_zinc_N_2"/>
    <property type="match status" value="1"/>
</dbReference>
<organism evidence="1 2">
    <name type="scientific">Terriglobus albidus</name>
    <dbReference type="NCBI Taxonomy" id="1592106"/>
    <lineage>
        <taxon>Bacteria</taxon>
        <taxon>Pseudomonadati</taxon>
        <taxon>Acidobacteriota</taxon>
        <taxon>Terriglobia</taxon>
        <taxon>Terriglobales</taxon>
        <taxon>Acidobacteriaceae</taxon>
        <taxon>Terriglobus</taxon>
    </lineage>
</organism>
<dbReference type="Gene3D" id="3.90.180.10">
    <property type="entry name" value="Medium-chain alcohol dehydrogenases, catalytic domain"/>
    <property type="match status" value="1"/>
</dbReference>
<gene>
    <name evidence="1" type="ORF">FTW19_08985</name>
</gene>
<accession>A0A5B9E778</accession>
<evidence type="ECO:0000313" key="2">
    <source>
        <dbReference type="Proteomes" id="UP000321820"/>
    </source>
</evidence>
<dbReference type="EMBL" id="CP042806">
    <property type="protein sequence ID" value="QEE28113.1"/>
    <property type="molecule type" value="Genomic_DNA"/>
</dbReference>